<dbReference type="InterPro" id="IPR000073">
    <property type="entry name" value="AB_hydrolase_1"/>
</dbReference>
<organism evidence="2 3">
    <name type="scientific">Pseudomonas cedrina subsp. cedrina</name>
    <dbReference type="NCBI Taxonomy" id="76762"/>
    <lineage>
        <taxon>Bacteria</taxon>
        <taxon>Pseudomonadati</taxon>
        <taxon>Pseudomonadota</taxon>
        <taxon>Gammaproteobacteria</taxon>
        <taxon>Pseudomonadales</taxon>
        <taxon>Pseudomonadaceae</taxon>
        <taxon>Pseudomonas</taxon>
    </lineage>
</organism>
<evidence type="ECO:0000313" key="2">
    <source>
        <dbReference type="EMBL" id="ONH49536.1"/>
    </source>
</evidence>
<dbReference type="PRINTS" id="PR00111">
    <property type="entry name" value="ABHYDROLASE"/>
</dbReference>
<protein>
    <recommendedName>
        <fullName evidence="1">AB hydrolase-1 domain-containing protein</fullName>
    </recommendedName>
</protein>
<dbReference type="AlphaFoldDB" id="A0A1V2JXH0"/>
<dbReference type="Pfam" id="PF12697">
    <property type="entry name" value="Abhydrolase_6"/>
    <property type="match status" value="1"/>
</dbReference>
<dbReference type="GO" id="GO:0016020">
    <property type="term" value="C:membrane"/>
    <property type="evidence" value="ECO:0007669"/>
    <property type="project" value="TreeGrafter"/>
</dbReference>
<dbReference type="SUPFAM" id="SSF53474">
    <property type="entry name" value="alpha/beta-Hydrolases"/>
    <property type="match status" value="1"/>
</dbReference>
<dbReference type="RefSeq" id="WP_076955171.1">
    <property type="nucleotide sequence ID" value="NZ_MNPW01000036.1"/>
</dbReference>
<dbReference type="PANTHER" id="PTHR43798">
    <property type="entry name" value="MONOACYLGLYCEROL LIPASE"/>
    <property type="match status" value="1"/>
</dbReference>
<feature type="domain" description="AB hydrolase-1" evidence="1">
    <location>
        <begin position="39"/>
        <end position="269"/>
    </location>
</feature>
<proteinExistence type="predicted"/>
<comment type="caution">
    <text evidence="2">The sequence shown here is derived from an EMBL/GenBank/DDBJ whole genome shotgun (WGS) entry which is preliminary data.</text>
</comment>
<name>A0A1V2JXH0_PSECE</name>
<dbReference type="InterPro" id="IPR050266">
    <property type="entry name" value="AB_hydrolase_sf"/>
</dbReference>
<sequence>MTDAHFEGRNWKYWTVPRFVNVGGLDTAYRRSGEGKAVLLYLHGLSGTREWNPLHQQLSKKFDVIAPEHPGFGDTERLTEQDSWEEYVLHYDGLIRALELEGDIHLVGTDMGAWLAAHLATFYPERFKTLTLITPMGMLVEDRPFIDIFRMTTEEELERQFNGRFDALAAEVAQEGGVDDVAYQYGQMSTAARLIWNPRYERRFATRLKRVQVPALILGAEDDRFLGKGQAEQYAARLPQATLVTVKGPDAGASSHRMTVEQPHDVARAIIEHVQARS</sequence>
<dbReference type="Proteomes" id="UP000189295">
    <property type="component" value="Unassembled WGS sequence"/>
</dbReference>
<dbReference type="Gene3D" id="3.40.50.1820">
    <property type="entry name" value="alpha/beta hydrolase"/>
    <property type="match status" value="1"/>
</dbReference>
<evidence type="ECO:0000313" key="3">
    <source>
        <dbReference type="Proteomes" id="UP000189295"/>
    </source>
</evidence>
<evidence type="ECO:0000259" key="1">
    <source>
        <dbReference type="Pfam" id="PF12697"/>
    </source>
</evidence>
<reference evidence="2 3" key="1">
    <citation type="submission" date="2016-10" db="EMBL/GenBank/DDBJ databases">
        <title>Pseudomonas lactis sp. nov. and Pseudomonas paralactis sp. nov., isolated from bovine raw milk.</title>
        <authorList>
            <person name="Von Neubeck M."/>
            <person name="Huptas C."/>
            <person name="Glueck C."/>
            <person name="Krewinkel M."/>
            <person name="Stoeckel M."/>
            <person name="Stressler T."/>
            <person name="Fischer L."/>
            <person name="Hinrichs J."/>
            <person name="Scherer S."/>
            <person name="Wenning M."/>
        </authorList>
    </citation>
    <scope>NUCLEOTIDE SEQUENCE [LARGE SCALE GENOMIC DNA]</scope>
    <source>
        <strain evidence="2 3">DSM 17516</strain>
    </source>
</reference>
<dbReference type="InterPro" id="IPR000639">
    <property type="entry name" value="Epox_hydrolase-like"/>
</dbReference>
<gene>
    <name evidence="2" type="ORF">BLL36_29140</name>
</gene>
<dbReference type="PRINTS" id="PR00412">
    <property type="entry name" value="EPOXHYDRLASE"/>
</dbReference>
<dbReference type="EMBL" id="MNPW01000036">
    <property type="protein sequence ID" value="ONH49536.1"/>
    <property type="molecule type" value="Genomic_DNA"/>
</dbReference>
<dbReference type="InterPro" id="IPR029058">
    <property type="entry name" value="AB_hydrolase_fold"/>
</dbReference>
<dbReference type="PANTHER" id="PTHR43798:SF33">
    <property type="entry name" value="HYDROLASE, PUTATIVE (AFU_ORTHOLOGUE AFUA_2G14860)-RELATED"/>
    <property type="match status" value="1"/>
</dbReference>
<accession>A0A1V2JXH0</accession>
<dbReference type="GO" id="GO:0003824">
    <property type="term" value="F:catalytic activity"/>
    <property type="evidence" value="ECO:0007669"/>
    <property type="project" value="InterPro"/>
</dbReference>